<reference evidence="1 3" key="2">
    <citation type="submission" date="2016-10" db="EMBL/GenBank/DDBJ databases">
        <authorList>
            <person name="Varghese N."/>
            <person name="Submissions S."/>
        </authorList>
    </citation>
    <scope>NUCLEOTIDE SEQUENCE [LARGE SCALE GENOMIC DNA]</scope>
    <source>
        <strain evidence="1 3">DSM 282</strain>
    </source>
</reference>
<protein>
    <submittedName>
        <fullName evidence="2">Uncharacterized protein</fullName>
    </submittedName>
</protein>
<dbReference type="EMBL" id="FOSX01000112">
    <property type="protein sequence ID" value="SFL39577.1"/>
    <property type="molecule type" value="Genomic_DNA"/>
</dbReference>
<evidence type="ECO:0000313" key="4">
    <source>
        <dbReference type="Proteomes" id="UP000199579"/>
    </source>
</evidence>
<dbReference type="Proteomes" id="UP000199579">
    <property type="component" value="Unassembled WGS sequence"/>
</dbReference>
<organism evidence="2 4">
    <name type="scientific">Azotobacter beijerinckii</name>
    <dbReference type="NCBI Taxonomy" id="170623"/>
    <lineage>
        <taxon>Bacteria</taxon>
        <taxon>Pseudomonadati</taxon>
        <taxon>Pseudomonadota</taxon>
        <taxon>Gammaproteobacteria</taxon>
        <taxon>Pseudomonadales</taxon>
        <taxon>Pseudomonadaceae</taxon>
        <taxon>Azotobacter</taxon>
    </lineage>
</organism>
<evidence type="ECO:0000313" key="1">
    <source>
        <dbReference type="EMBL" id="SFB53312.1"/>
    </source>
</evidence>
<dbReference type="EMBL" id="FOKJ01000073">
    <property type="protein sequence ID" value="SFB53312.1"/>
    <property type="molecule type" value="Genomic_DNA"/>
</dbReference>
<sequence length="14" mass="1669">MGNGKKHKHKHHDD</sequence>
<accession>A0A1I4HD76</accession>
<keyword evidence="3" id="KW-1185">Reference proteome</keyword>
<dbReference type="Proteomes" id="UP000198861">
    <property type="component" value="Unassembled WGS sequence"/>
</dbReference>
<name>A0A1I4HD76_9GAMM</name>
<reference evidence="2 4" key="1">
    <citation type="submission" date="2016-10" db="EMBL/GenBank/DDBJ databases">
        <authorList>
            <person name="de Groot N.N."/>
        </authorList>
    </citation>
    <scope>NUCLEOTIDE SEQUENCE [LARGE SCALE GENOMIC DNA]</scope>
    <source>
        <strain evidence="2 4">DSM 381</strain>
    </source>
</reference>
<gene>
    <name evidence="1" type="ORF">SAMN04244571_03575</name>
    <name evidence="2" type="ORF">SAMN04244574_04186</name>
</gene>
<evidence type="ECO:0000313" key="3">
    <source>
        <dbReference type="Proteomes" id="UP000198861"/>
    </source>
</evidence>
<evidence type="ECO:0000313" key="2">
    <source>
        <dbReference type="EMBL" id="SFL39577.1"/>
    </source>
</evidence>
<proteinExistence type="predicted"/>